<dbReference type="EMBL" id="VFPS01000004">
    <property type="protein sequence ID" value="TQM95057.1"/>
    <property type="molecule type" value="Genomic_DNA"/>
</dbReference>
<dbReference type="AlphaFoldDB" id="A0A4Y3URE0"/>
<name>A0A4Y3URE0_9MICO</name>
<reference evidence="2 3" key="1">
    <citation type="submission" date="2019-06" db="EMBL/GenBank/DDBJ databases">
        <title>Sequencing the genomes of 1000 actinobacteria strains.</title>
        <authorList>
            <person name="Klenk H.-P."/>
        </authorList>
    </citation>
    <scope>NUCLEOTIDE SEQUENCE [LARGE SCALE GENOMIC DNA]</scope>
    <source>
        <strain evidence="2 3">DSM 20427</strain>
    </source>
</reference>
<evidence type="ECO:0000256" key="1">
    <source>
        <dbReference type="SAM" id="Phobius"/>
    </source>
</evidence>
<evidence type="ECO:0000313" key="3">
    <source>
        <dbReference type="Proteomes" id="UP000319804"/>
    </source>
</evidence>
<gene>
    <name evidence="2" type="ORF">FHX68_2392</name>
</gene>
<protein>
    <submittedName>
        <fullName evidence="2">Uncharacterized protein</fullName>
    </submittedName>
</protein>
<keyword evidence="1" id="KW-0472">Membrane</keyword>
<dbReference type="Proteomes" id="UP000319804">
    <property type="component" value="Unassembled WGS sequence"/>
</dbReference>
<comment type="caution">
    <text evidence="2">The sequence shown here is derived from an EMBL/GenBank/DDBJ whole genome shotgun (WGS) entry which is preliminary data.</text>
</comment>
<evidence type="ECO:0000313" key="2">
    <source>
        <dbReference type="EMBL" id="TQM95057.1"/>
    </source>
</evidence>
<organism evidence="2 3">
    <name type="scientific">Microbacterium lacticum</name>
    <dbReference type="NCBI Taxonomy" id="33885"/>
    <lineage>
        <taxon>Bacteria</taxon>
        <taxon>Bacillati</taxon>
        <taxon>Actinomycetota</taxon>
        <taxon>Actinomycetes</taxon>
        <taxon>Micrococcales</taxon>
        <taxon>Microbacteriaceae</taxon>
        <taxon>Microbacterium</taxon>
    </lineage>
</organism>
<keyword evidence="3" id="KW-1185">Reference proteome</keyword>
<accession>A0A4Y3URE0</accession>
<sequence length="79" mass="8389">MIPPTRAGNTRCPPGSYAERRVIVVETESLVRRDRVVAHLRGRGDGGLTVWAICAAGGFLAAVLLFFVPKVAFADAPPA</sequence>
<keyword evidence="1" id="KW-0812">Transmembrane</keyword>
<keyword evidence="1" id="KW-1133">Transmembrane helix</keyword>
<proteinExistence type="predicted"/>
<feature type="transmembrane region" description="Helical" evidence="1">
    <location>
        <begin position="48"/>
        <end position="68"/>
    </location>
</feature>